<evidence type="ECO:0000313" key="2">
    <source>
        <dbReference type="Proteomes" id="UP001165121"/>
    </source>
</evidence>
<evidence type="ECO:0000313" key="1">
    <source>
        <dbReference type="EMBL" id="GMG16464.1"/>
    </source>
</evidence>
<accession>A0A9W7DAC7</accession>
<comment type="caution">
    <text evidence="1">The sequence shown here is derived from an EMBL/GenBank/DDBJ whole genome shotgun (WGS) entry which is preliminary data.</text>
</comment>
<dbReference type="AlphaFoldDB" id="A0A9W7DAC7"/>
<dbReference type="EMBL" id="BSXT01018936">
    <property type="protein sequence ID" value="GMG16464.1"/>
    <property type="molecule type" value="Genomic_DNA"/>
</dbReference>
<keyword evidence="2" id="KW-1185">Reference proteome</keyword>
<gene>
    <name evidence="1" type="ORF">Pfra01_002978000</name>
</gene>
<protein>
    <submittedName>
        <fullName evidence="1">Unnamed protein product</fullName>
    </submittedName>
</protein>
<organism evidence="1 2">
    <name type="scientific">Phytophthora fragariaefolia</name>
    <dbReference type="NCBI Taxonomy" id="1490495"/>
    <lineage>
        <taxon>Eukaryota</taxon>
        <taxon>Sar</taxon>
        <taxon>Stramenopiles</taxon>
        <taxon>Oomycota</taxon>
        <taxon>Peronosporomycetes</taxon>
        <taxon>Peronosporales</taxon>
        <taxon>Peronosporaceae</taxon>
        <taxon>Phytophthora</taxon>
    </lineage>
</organism>
<reference evidence="1" key="1">
    <citation type="submission" date="2023-04" db="EMBL/GenBank/DDBJ databases">
        <title>Phytophthora fragariaefolia NBRC 109709.</title>
        <authorList>
            <person name="Ichikawa N."/>
            <person name="Sato H."/>
            <person name="Tonouchi N."/>
        </authorList>
    </citation>
    <scope>NUCLEOTIDE SEQUENCE</scope>
    <source>
        <strain evidence="1">NBRC 109709</strain>
    </source>
</reference>
<proteinExistence type="predicted"/>
<sequence>MAATNTLAQVTIAAVLEEKFLQACTEGDSEVCRASVMDLQSWYPASSEAVQELLGYAFSCAAAHNQIEIMELLLYPTRATASNSNSSVALSKDIHECLLYGMCRWEKYYPRRPRFQCCYALRYLAYAAIVCVEQNAFQALEFLVKQQGHPTPELLVDTDVVRCFRYAVELGSDFNAPAPEAYRPMMMMLLYRYPVLLLPHVNGKHDNDPDESISRSTRKHMESLRASLLFEYVTNPQLHPKTEW</sequence>
<dbReference type="Proteomes" id="UP001165121">
    <property type="component" value="Unassembled WGS sequence"/>
</dbReference>
<name>A0A9W7DAC7_9STRA</name>
<dbReference type="OrthoDB" id="165506at2759"/>